<comment type="subcellular location">
    <subcellularLocation>
        <location evidence="1">Membrane</location>
        <topology evidence="1">Multi-pass membrane protein</topology>
    </subcellularLocation>
</comment>
<feature type="transmembrane region" description="Helical" evidence="5">
    <location>
        <begin position="200"/>
        <end position="219"/>
    </location>
</feature>
<evidence type="ECO:0000313" key="6">
    <source>
        <dbReference type="EMBL" id="GGA60392.1"/>
    </source>
</evidence>
<evidence type="ECO:0000256" key="2">
    <source>
        <dbReference type="ARBA" id="ARBA00022692"/>
    </source>
</evidence>
<comment type="caution">
    <text evidence="6">The sequence shown here is derived from an EMBL/GenBank/DDBJ whole genome shotgun (WGS) entry which is preliminary data.</text>
</comment>
<dbReference type="EMBL" id="BMIF01000003">
    <property type="protein sequence ID" value="GGA60392.1"/>
    <property type="molecule type" value="Genomic_DNA"/>
</dbReference>
<dbReference type="InterPro" id="IPR038770">
    <property type="entry name" value="Na+/solute_symporter_sf"/>
</dbReference>
<gene>
    <name evidence="6" type="ORF">GCM10011385_12550</name>
</gene>
<dbReference type="PANTHER" id="PTHR10361">
    <property type="entry name" value="SODIUM-BILE ACID COTRANSPORTER"/>
    <property type="match status" value="1"/>
</dbReference>
<dbReference type="Pfam" id="PF01758">
    <property type="entry name" value="SBF"/>
    <property type="match status" value="1"/>
</dbReference>
<dbReference type="PANTHER" id="PTHR10361:SF24">
    <property type="entry name" value="P3 PROTEIN"/>
    <property type="match status" value="1"/>
</dbReference>
<keyword evidence="3 5" id="KW-1133">Transmembrane helix</keyword>
<dbReference type="AlphaFoldDB" id="A0A916RL71"/>
<evidence type="ECO:0000256" key="1">
    <source>
        <dbReference type="ARBA" id="ARBA00004141"/>
    </source>
</evidence>
<dbReference type="RefSeq" id="WP_188720115.1">
    <property type="nucleotide sequence ID" value="NZ_BMIF01000003.1"/>
</dbReference>
<feature type="transmembrane region" description="Helical" evidence="5">
    <location>
        <begin position="177"/>
        <end position="194"/>
    </location>
</feature>
<reference evidence="6" key="2">
    <citation type="submission" date="2020-09" db="EMBL/GenBank/DDBJ databases">
        <authorList>
            <person name="Sun Q."/>
            <person name="Zhou Y."/>
        </authorList>
    </citation>
    <scope>NUCLEOTIDE SEQUENCE</scope>
    <source>
        <strain evidence="6">CGMCC 1.15320</strain>
    </source>
</reference>
<reference evidence="6" key="1">
    <citation type="journal article" date="2014" name="Int. J. Syst. Evol. Microbiol.">
        <title>Complete genome sequence of Corynebacterium casei LMG S-19264T (=DSM 44701T), isolated from a smear-ripened cheese.</title>
        <authorList>
            <consortium name="US DOE Joint Genome Institute (JGI-PGF)"/>
            <person name="Walter F."/>
            <person name="Albersmeier A."/>
            <person name="Kalinowski J."/>
            <person name="Ruckert C."/>
        </authorList>
    </citation>
    <scope>NUCLEOTIDE SEQUENCE</scope>
    <source>
        <strain evidence="6">CGMCC 1.15320</strain>
    </source>
</reference>
<organism evidence="6 7">
    <name type="scientific">Nitratireductor aestuarii</name>
    <dbReference type="NCBI Taxonomy" id="1735103"/>
    <lineage>
        <taxon>Bacteria</taxon>
        <taxon>Pseudomonadati</taxon>
        <taxon>Pseudomonadota</taxon>
        <taxon>Alphaproteobacteria</taxon>
        <taxon>Hyphomicrobiales</taxon>
        <taxon>Phyllobacteriaceae</taxon>
        <taxon>Nitratireductor</taxon>
    </lineage>
</organism>
<name>A0A916RL71_9HYPH</name>
<dbReference type="InterPro" id="IPR002657">
    <property type="entry name" value="BilAc:Na_symport/Acr3"/>
</dbReference>
<feature type="transmembrane region" description="Helical" evidence="5">
    <location>
        <begin position="96"/>
        <end position="118"/>
    </location>
</feature>
<feature type="transmembrane region" description="Helical" evidence="5">
    <location>
        <begin position="6"/>
        <end position="28"/>
    </location>
</feature>
<feature type="transmembrane region" description="Helical" evidence="5">
    <location>
        <begin position="231"/>
        <end position="253"/>
    </location>
</feature>
<proteinExistence type="predicted"/>
<protein>
    <submittedName>
        <fullName evidence="6">Transporter</fullName>
    </submittedName>
</protein>
<dbReference type="Gene3D" id="1.20.1530.20">
    <property type="match status" value="1"/>
</dbReference>
<evidence type="ECO:0000256" key="4">
    <source>
        <dbReference type="ARBA" id="ARBA00023136"/>
    </source>
</evidence>
<feature type="transmembrane region" description="Helical" evidence="5">
    <location>
        <begin position="68"/>
        <end position="89"/>
    </location>
</feature>
<sequence length="294" mass="31680">MQSNLVISVGLPLVMFIIMLGLGLSLRLDDFFRVISRPKPLLIGLGCQLLILPIICFALVSVSNLPPAIAVGMMLLAASPGGTSAMLFTHLGKGNVALSLCIVAVTTLLTTITIPTVGNISLEAFFGDTKPITVQFHHVLQIFGIAVIPVLCGVFIHRRWPALSARMEKPVKTLATLFLIFVVIAAVVTEWRVVVEWGPIVGLTVIAFSMASLAVGYYVPQLFQIDRRDAIALAMGVALHNAALVMTLTLNQYMLNEPEMAIPPALYGVTAYIICGAFVWLLNKGKVLREEASS</sequence>
<feature type="transmembrane region" description="Helical" evidence="5">
    <location>
        <begin position="138"/>
        <end position="156"/>
    </location>
</feature>
<accession>A0A916RL71</accession>
<keyword evidence="7" id="KW-1185">Reference proteome</keyword>
<keyword evidence="2 5" id="KW-0812">Transmembrane</keyword>
<feature type="transmembrane region" description="Helical" evidence="5">
    <location>
        <begin position="40"/>
        <end position="62"/>
    </location>
</feature>
<evidence type="ECO:0000313" key="7">
    <source>
        <dbReference type="Proteomes" id="UP000636264"/>
    </source>
</evidence>
<keyword evidence="4 5" id="KW-0472">Membrane</keyword>
<dbReference type="Proteomes" id="UP000636264">
    <property type="component" value="Unassembled WGS sequence"/>
</dbReference>
<feature type="transmembrane region" description="Helical" evidence="5">
    <location>
        <begin position="265"/>
        <end position="282"/>
    </location>
</feature>
<dbReference type="GO" id="GO:0016020">
    <property type="term" value="C:membrane"/>
    <property type="evidence" value="ECO:0007669"/>
    <property type="project" value="UniProtKB-SubCell"/>
</dbReference>
<evidence type="ECO:0000256" key="3">
    <source>
        <dbReference type="ARBA" id="ARBA00022989"/>
    </source>
</evidence>
<dbReference type="InterPro" id="IPR004710">
    <property type="entry name" value="Bilac:Na_transpt"/>
</dbReference>
<evidence type="ECO:0000256" key="5">
    <source>
        <dbReference type="SAM" id="Phobius"/>
    </source>
</evidence>